<protein>
    <submittedName>
        <fullName evidence="1">Polymer-forming cytoskeletal protein</fullName>
    </submittedName>
</protein>
<comment type="caution">
    <text evidence="1">The sequence shown here is derived from an EMBL/GenBank/DDBJ whole genome shotgun (WGS) entry which is preliminary data.</text>
</comment>
<dbReference type="EMBL" id="WJBU01000006">
    <property type="protein sequence ID" value="MRD47191.1"/>
    <property type="molecule type" value="Genomic_DNA"/>
</dbReference>
<evidence type="ECO:0000313" key="2">
    <source>
        <dbReference type="Proteomes" id="UP000487350"/>
    </source>
</evidence>
<evidence type="ECO:0000313" key="1">
    <source>
        <dbReference type="EMBL" id="MRD47191.1"/>
    </source>
</evidence>
<sequence length="158" mass="16586">MTTSEDVLTIDPVAMNVVNRIAYGTVLQGDVSFEGGVLVQGQLGGEVHVKGRVIVWQGGLLKGRVRVFGDMYIFGQLGEPGAGPDGTQVECMGTLYLANTGVSTASVTARHLMMYEGADLQGPFMTLRPGKSLPVLGERIPSAQAAPPQWSGVPTGNI</sequence>
<dbReference type="InterPro" id="IPR007607">
    <property type="entry name" value="BacA/B"/>
</dbReference>
<keyword evidence="2" id="KW-1185">Reference proteome</keyword>
<dbReference type="Proteomes" id="UP000487350">
    <property type="component" value="Unassembled WGS sequence"/>
</dbReference>
<proteinExistence type="predicted"/>
<dbReference type="AlphaFoldDB" id="A0A844B9I5"/>
<dbReference type="Pfam" id="PF04519">
    <property type="entry name" value="Bactofilin"/>
    <property type="match status" value="1"/>
</dbReference>
<accession>A0A844B9I5</accession>
<reference evidence="1 2" key="1">
    <citation type="submission" date="2019-11" db="EMBL/GenBank/DDBJ databases">
        <title>Caenimonas koreensis gen. nov., sp. nov., isolated from activated sludge.</title>
        <authorList>
            <person name="Seung H.R."/>
        </authorList>
    </citation>
    <scope>NUCLEOTIDE SEQUENCE [LARGE SCALE GENOMIC DNA]</scope>
    <source>
        <strain evidence="1 2">EMB320</strain>
    </source>
</reference>
<dbReference type="OrthoDB" id="8903029at2"/>
<name>A0A844B9I5_9BURK</name>
<organism evidence="1 2">
    <name type="scientific">Caenimonas koreensis DSM 17982</name>
    <dbReference type="NCBI Taxonomy" id="1121255"/>
    <lineage>
        <taxon>Bacteria</taxon>
        <taxon>Pseudomonadati</taxon>
        <taxon>Pseudomonadota</taxon>
        <taxon>Betaproteobacteria</taxon>
        <taxon>Burkholderiales</taxon>
        <taxon>Comamonadaceae</taxon>
        <taxon>Caenimonas</taxon>
    </lineage>
</organism>
<gene>
    <name evidence="1" type="ORF">GHT07_07865</name>
</gene>
<dbReference type="RefSeq" id="WP_153584513.1">
    <property type="nucleotide sequence ID" value="NZ_WJBU01000006.1"/>
</dbReference>